<evidence type="ECO:0000256" key="4">
    <source>
        <dbReference type="ARBA" id="ARBA00022989"/>
    </source>
</evidence>
<feature type="transmembrane region" description="Helical" evidence="6">
    <location>
        <begin position="12"/>
        <end position="33"/>
    </location>
</feature>
<feature type="transmembrane region" description="Helical" evidence="6">
    <location>
        <begin position="96"/>
        <end position="118"/>
    </location>
</feature>
<dbReference type="InterPro" id="IPR010432">
    <property type="entry name" value="RDD"/>
</dbReference>
<evidence type="ECO:0000313" key="9">
    <source>
        <dbReference type="Proteomes" id="UP000289506"/>
    </source>
</evidence>
<evidence type="ECO:0000256" key="3">
    <source>
        <dbReference type="ARBA" id="ARBA00022692"/>
    </source>
</evidence>
<dbReference type="EMBL" id="LR214986">
    <property type="protein sequence ID" value="VEU64802.1"/>
    <property type="molecule type" value="Genomic_DNA"/>
</dbReference>
<evidence type="ECO:0000256" key="6">
    <source>
        <dbReference type="SAM" id="Phobius"/>
    </source>
</evidence>
<keyword evidence="4 6" id="KW-1133">Transmembrane helix</keyword>
<name>A0A449AIN7_9BACT</name>
<dbReference type="OMA" id="FYWSILI"/>
<protein>
    <submittedName>
        <fullName evidence="8">RDD family protein</fullName>
    </submittedName>
</protein>
<dbReference type="GO" id="GO:0005886">
    <property type="term" value="C:plasma membrane"/>
    <property type="evidence" value="ECO:0007669"/>
    <property type="project" value="UniProtKB-SubCell"/>
</dbReference>
<keyword evidence="2" id="KW-1003">Cell membrane</keyword>
<dbReference type="GeneID" id="74932070"/>
<feature type="transmembrane region" description="Helical" evidence="6">
    <location>
        <begin position="144"/>
        <end position="166"/>
    </location>
</feature>
<reference evidence="8 9" key="1">
    <citation type="submission" date="2019-01" db="EMBL/GenBank/DDBJ databases">
        <authorList>
            <consortium name="Pathogen Informatics"/>
        </authorList>
    </citation>
    <scope>NUCLEOTIDE SEQUENCE [LARGE SCALE GENOMIC DNA]</scope>
    <source>
        <strain evidence="8 9">NCTC10142</strain>
        <plasmid evidence="9">13</plasmid>
    </source>
</reference>
<gene>
    <name evidence="8" type="primary">MCYN0488</name>
    <name evidence="8" type="ORF">NCTC10142_00562</name>
</gene>
<comment type="subcellular location">
    <subcellularLocation>
        <location evidence="1">Cell membrane</location>
        <topology evidence="1">Multi-pass membrane protein</topology>
    </subcellularLocation>
</comment>
<evidence type="ECO:0000256" key="5">
    <source>
        <dbReference type="ARBA" id="ARBA00023136"/>
    </source>
</evidence>
<evidence type="ECO:0000256" key="1">
    <source>
        <dbReference type="ARBA" id="ARBA00004651"/>
    </source>
</evidence>
<proteinExistence type="predicted"/>
<feature type="transmembrane region" description="Helical" evidence="6">
    <location>
        <begin position="45"/>
        <end position="69"/>
    </location>
</feature>
<dbReference type="RefSeq" id="WP_015287347.1">
    <property type="nucleotide sequence ID" value="NZ_CP140753.1"/>
</dbReference>
<feature type="domain" description="RDD" evidence="7">
    <location>
        <begin position="6"/>
        <end position="121"/>
    </location>
</feature>
<dbReference type="Proteomes" id="UP000289506">
    <property type="component" value="Plasmid 13"/>
</dbReference>
<organism evidence="8 9">
    <name type="scientific">Mycoplasmopsis cynos</name>
    <dbReference type="NCBI Taxonomy" id="171284"/>
    <lineage>
        <taxon>Bacteria</taxon>
        <taxon>Bacillati</taxon>
        <taxon>Mycoplasmatota</taxon>
        <taxon>Mycoplasmoidales</taxon>
        <taxon>Metamycoplasmataceae</taxon>
        <taxon>Mycoplasmopsis</taxon>
    </lineage>
</organism>
<keyword evidence="8" id="KW-0614">Plasmid</keyword>
<dbReference type="PANTHER" id="PTHR36115:SF6">
    <property type="entry name" value="PROLINE-RICH ANTIGEN HOMOLOG"/>
    <property type="match status" value="1"/>
</dbReference>
<keyword evidence="3 6" id="KW-0812">Transmembrane</keyword>
<evidence type="ECO:0000259" key="7">
    <source>
        <dbReference type="Pfam" id="PF06271"/>
    </source>
</evidence>
<evidence type="ECO:0000313" key="8">
    <source>
        <dbReference type="EMBL" id="VEU64802.1"/>
    </source>
</evidence>
<evidence type="ECO:0000256" key="2">
    <source>
        <dbReference type="ARBA" id="ARBA00022475"/>
    </source>
</evidence>
<dbReference type="PANTHER" id="PTHR36115">
    <property type="entry name" value="PROLINE-RICH ANTIGEN HOMOLOG-RELATED"/>
    <property type="match status" value="1"/>
</dbReference>
<sequence length="216" mass="25553">MYKNSSFIKRFVANIIDLVLSLLLIILLFYLISFSNKNNQEISKFSFYGGFVLIIICINVFYLIIPIIIKGRTFGLLIMKLIIIDSGTKKFTIKMILLRNVFVSFYLTFVMLFIMIFLSEKSFVVVNERGHIFLKIRDDIYHKIVLQVVVILLSIIFSIYTFGYLFNIFKANRLSIIDFLTSSRIVENKKYTKNSIVKFTPIYYEKRKFRYINNKN</sequence>
<geneLocation type="plasmid" evidence="8 9">
    <name>13</name>
</geneLocation>
<accession>A0A449AIN7</accession>
<keyword evidence="5 6" id="KW-0472">Membrane</keyword>
<dbReference type="AlphaFoldDB" id="A0A449AIN7"/>
<dbReference type="Pfam" id="PF06271">
    <property type="entry name" value="RDD"/>
    <property type="match status" value="1"/>
</dbReference>
<dbReference type="InterPro" id="IPR051791">
    <property type="entry name" value="Pra-immunoreactive"/>
</dbReference>